<keyword evidence="3" id="KW-1185">Reference proteome</keyword>
<evidence type="ECO:0008006" key="4">
    <source>
        <dbReference type="Google" id="ProtNLM"/>
    </source>
</evidence>
<keyword evidence="1" id="KW-1133">Transmembrane helix</keyword>
<feature type="transmembrane region" description="Helical" evidence="1">
    <location>
        <begin position="7"/>
        <end position="27"/>
    </location>
</feature>
<name>A0A0N0GNX6_9NEIS</name>
<reference evidence="2 3" key="1">
    <citation type="submission" date="2015-07" db="EMBL/GenBank/DDBJ databases">
        <title>Draft genome sequence of the Amantichitinum ursilacus IGB-41, a new chitin-degrading bacterium.</title>
        <authorList>
            <person name="Kirstahler P."/>
            <person name="Guenther M."/>
            <person name="Grumaz C."/>
            <person name="Rupp S."/>
            <person name="Zibek S."/>
            <person name="Sohn K."/>
        </authorList>
    </citation>
    <scope>NUCLEOTIDE SEQUENCE [LARGE SCALE GENOMIC DNA]</scope>
    <source>
        <strain evidence="2 3">IGB-41</strain>
    </source>
</reference>
<gene>
    <name evidence="2" type="ORF">WG78_10850</name>
</gene>
<dbReference type="Proteomes" id="UP000037939">
    <property type="component" value="Unassembled WGS sequence"/>
</dbReference>
<dbReference type="InterPro" id="IPR032314">
    <property type="entry name" value="DUF4845"/>
</dbReference>
<dbReference type="RefSeq" id="WP_053937821.1">
    <property type="nucleotide sequence ID" value="NZ_LAQT01000008.1"/>
</dbReference>
<proteinExistence type="predicted"/>
<keyword evidence="1" id="KW-0472">Membrane</keyword>
<evidence type="ECO:0000313" key="3">
    <source>
        <dbReference type="Proteomes" id="UP000037939"/>
    </source>
</evidence>
<organism evidence="2 3">
    <name type="scientific">Amantichitinum ursilacus</name>
    <dbReference type="NCBI Taxonomy" id="857265"/>
    <lineage>
        <taxon>Bacteria</taxon>
        <taxon>Pseudomonadati</taxon>
        <taxon>Pseudomonadota</taxon>
        <taxon>Betaproteobacteria</taxon>
        <taxon>Neisseriales</taxon>
        <taxon>Chitinibacteraceae</taxon>
        <taxon>Amantichitinum</taxon>
    </lineage>
</organism>
<keyword evidence="1" id="KW-0812">Transmembrane</keyword>
<evidence type="ECO:0000313" key="2">
    <source>
        <dbReference type="EMBL" id="KPC52983.1"/>
    </source>
</evidence>
<comment type="caution">
    <text evidence="2">The sequence shown here is derived from an EMBL/GenBank/DDBJ whole genome shotgun (WGS) entry which is preliminary data.</text>
</comment>
<dbReference type="EMBL" id="LAQT01000008">
    <property type="protein sequence ID" value="KPC52983.1"/>
    <property type="molecule type" value="Genomic_DNA"/>
</dbReference>
<dbReference type="OrthoDB" id="9133279at2"/>
<sequence length="122" mass="13417">MRKQQGLSFFGFIIVAVFVAAVAVTFFKVIPAYVEYFNIKKTIKTIAKEGAGQPPAEVRKSFSRHAQIDDIESVQATDLQIQQTGGVMNVSVSYQRTVPLVANISLLFNFDIYENSGAQVGP</sequence>
<protein>
    <recommendedName>
        <fullName evidence="4">DUF4845 domain-containing protein</fullName>
    </recommendedName>
</protein>
<dbReference type="AlphaFoldDB" id="A0A0N0GNX6"/>
<accession>A0A0N0GNX6</accession>
<evidence type="ECO:0000256" key="1">
    <source>
        <dbReference type="SAM" id="Phobius"/>
    </source>
</evidence>
<dbReference type="Pfam" id="PF16137">
    <property type="entry name" value="DUF4845"/>
    <property type="match status" value="1"/>
</dbReference>
<dbReference type="STRING" id="857265.WG78_10850"/>